<dbReference type="PROSITE" id="PS50005">
    <property type="entry name" value="TPR"/>
    <property type="match status" value="1"/>
</dbReference>
<sequence>MPPLGIRNLPCTPHLPPQNRLRPLRNRPAKNSASLVRVGLFQATQNRYTCGTINVPPQGRRGRWSILFSSIVMRVFTYGMLLSLWAGAAAAAYGQQQPAALPTAAQVLPEAIALHDKGDYAGAIRQYLLVPSSDTGYVNIQGELALSYLQNKQYKEAAEASRRAIALYMHDPQPYYVLAEAEENLKHEPETFQAYADGLKRFPYNQLLWFNQGVSYDALKKRPAALASWTRSLELAPTHPGTHYQLAWLALEQGQTARALISLLTYLAINPDGEKSQEVLILAERIARNAQEIDLKDQEKPFVPNDAFQDLDLLITSKVALRSDYKSKVKFDANIVKQAQLLVEKFPAAGPNETDLWLRAYGPMVEALRRDDNLTAFTYLILYSADDKRPAQWVKSNKSKVERMSQDVARALLSLRVQQPVAGQPEGKRLQGWFHENRLQGIGQGVSKDGDLQSLSGPWLIVDKAGAIVKQGTFTADGKRTGLWREYHDNGQVSKELNYDAEGRLDGRYVEYHDNGRLSVEGTYKAGQLAGTAKLYHYCGEVREVRPYVNGDAVGEALFYYPNGKLQRRAIYKADKLEGASTNYYPNGTTEMTAAYVADKRQGPFEVFYADKTLERKGSYEQGELHGDYQDFFANGKLAHTGRYSNGKQVGRWQTFYDTGKISEEKNLDPTTGELHGSFKDYDSEGRLLNELEYNQGRVVKVTNFDAAGKALNTVAVAKKGRTEVKGSYTDGGTHFTGQYVDGNMSGEWKWYRPNGNLSLVRQYEKGRQEGKEEHFTNAGKVSQRNQYHNDELNGYTEAFFDHGQLRRSGYYANGEQQGTWRQYYVTGQVSEEYNLQDGTLHGQTRSFTPGGKLTQERWVEYGRDLNVTAYDSTGRVVDRLTLLPTSRTITKHYPNGKPLVESNWLCYDSQGTETWLTPSGKQEIVMEMDQGKQHGAYKAYHPFTGKLIAEGQYVEGRREGEWKTYYPSGALERKGSYQHGEWEGEWLTYFENGKLERTTTYHQGDLQGPLRVFNMQGELLVEKNYANGEITGYRAPGTDGKGTGDLKPAAAISTTFANGKPAATETYQKGILSGPRTYYYSTGQVFRRTQNNADGQLHGQLTTYYPNGKVQEEEAYAFDELHGRSRYYRPDGTLEREETFQAGEKAGPTVYYDAQGKPLRTDYYWNTHVYEAR</sequence>
<dbReference type="PANTHER" id="PTHR33706">
    <property type="entry name" value="MORN VARIANT REPEAT PROTEIN"/>
    <property type="match status" value="1"/>
</dbReference>
<evidence type="ECO:0000313" key="2">
    <source>
        <dbReference type="EMBL" id="RSK51250.1"/>
    </source>
</evidence>
<keyword evidence="1" id="KW-0802">TPR repeat</keyword>
<dbReference type="Pfam" id="PF07661">
    <property type="entry name" value="MORN_2"/>
    <property type="match status" value="10"/>
</dbReference>
<proteinExistence type="predicted"/>
<dbReference type="SMART" id="SM00028">
    <property type="entry name" value="TPR"/>
    <property type="match status" value="4"/>
</dbReference>
<dbReference type="OrthoDB" id="7342920at2"/>
<dbReference type="EMBL" id="RWIT01000001">
    <property type="protein sequence ID" value="RSK51250.1"/>
    <property type="molecule type" value="Genomic_DNA"/>
</dbReference>
<keyword evidence="3" id="KW-1185">Reference proteome</keyword>
<dbReference type="SUPFAM" id="SSF82185">
    <property type="entry name" value="Histone H3 K4-specific methyltransferase SET7/9 N-terminal domain"/>
    <property type="match status" value="7"/>
</dbReference>
<comment type="caution">
    <text evidence="2">The sequence shown here is derived from an EMBL/GenBank/DDBJ whole genome shotgun (WGS) entry which is preliminary data.</text>
</comment>
<dbReference type="InterPro" id="IPR011652">
    <property type="entry name" value="MORN_2"/>
</dbReference>
<name>A0A3R9NNN9_9BACT</name>
<gene>
    <name evidence="2" type="ORF">EI291_02765</name>
</gene>
<evidence type="ECO:0000256" key="1">
    <source>
        <dbReference type="PROSITE-ProRule" id="PRU00339"/>
    </source>
</evidence>
<evidence type="ECO:0000313" key="3">
    <source>
        <dbReference type="Proteomes" id="UP000273500"/>
    </source>
</evidence>
<dbReference type="PANTHER" id="PTHR33706:SF1">
    <property type="entry name" value="TPR REPEAT PROTEIN"/>
    <property type="match status" value="1"/>
</dbReference>
<reference evidence="2 3" key="1">
    <citation type="submission" date="2018-12" db="EMBL/GenBank/DDBJ databases">
        <authorList>
            <person name="Feng G."/>
            <person name="Zhu H."/>
        </authorList>
    </citation>
    <scope>NUCLEOTIDE SEQUENCE [LARGE SCALE GENOMIC DNA]</scope>
    <source>
        <strain evidence="2 3">KCTC 12533</strain>
    </source>
</reference>
<dbReference type="InterPro" id="IPR019734">
    <property type="entry name" value="TPR_rpt"/>
</dbReference>
<organism evidence="2 3">
    <name type="scientific">Hymenobacter rigui</name>
    <dbReference type="NCBI Taxonomy" id="334424"/>
    <lineage>
        <taxon>Bacteria</taxon>
        <taxon>Pseudomonadati</taxon>
        <taxon>Bacteroidota</taxon>
        <taxon>Cytophagia</taxon>
        <taxon>Cytophagales</taxon>
        <taxon>Hymenobacteraceae</taxon>
        <taxon>Hymenobacter</taxon>
    </lineage>
</organism>
<dbReference type="Proteomes" id="UP000273500">
    <property type="component" value="Unassembled WGS sequence"/>
</dbReference>
<dbReference type="Gene3D" id="3.90.930.1">
    <property type="match status" value="2"/>
</dbReference>
<dbReference type="Gene3D" id="1.25.40.10">
    <property type="entry name" value="Tetratricopeptide repeat domain"/>
    <property type="match status" value="1"/>
</dbReference>
<dbReference type="AlphaFoldDB" id="A0A3R9NNN9"/>
<dbReference type="Gene3D" id="2.20.110.10">
    <property type="entry name" value="Histone H3 K4-specific methyltransferase SET7/9 N-terminal domain"/>
    <property type="match status" value="5"/>
</dbReference>
<dbReference type="InterPro" id="IPR011990">
    <property type="entry name" value="TPR-like_helical_dom_sf"/>
</dbReference>
<accession>A0A3R9NNN9</accession>
<protein>
    <submittedName>
        <fullName evidence="2">Uncharacterized protein</fullName>
    </submittedName>
</protein>
<dbReference type="SUPFAM" id="SSF48452">
    <property type="entry name" value="TPR-like"/>
    <property type="match status" value="1"/>
</dbReference>
<feature type="repeat" description="TPR" evidence="1">
    <location>
        <begin position="206"/>
        <end position="239"/>
    </location>
</feature>